<dbReference type="EMBL" id="JAAKFY010000008">
    <property type="protein sequence ID" value="KAF3853223.1"/>
    <property type="molecule type" value="Genomic_DNA"/>
</dbReference>
<accession>A0A7J5YVK9</accession>
<gene>
    <name evidence="2" type="ORF">F7725_013911</name>
</gene>
<reference evidence="2 3" key="1">
    <citation type="submission" date="2020-03" db="EMBL/GenBank/DDBJ databases">
        <title>Dissostichus mawsoni Genome sequencing and assembly.</title>
        <authorList>
            <person name="Park H."/>
        </authorList>
    </citation>
    <scope>NUCLEOTIDE SEQUENCE [LARGE SCALE GENOMIC DNA]</scope>
    <source>
        <strain evidence="2">DM0001</strain>
        <tissue evidence="2">Muscle</tissue>
    </source>
</reference>
<keyword evidence="3" id="KW-1185">Reference proteome</keyword>
<proteinExistence type="predicted"/>
<evidence type="ECO:0000313" key="2">
    <source>
        <dbReference type="EMBL" id="KAF3853223.1"/>
    </source>
</evidence>
<feature type="compositionally biased region" description="Low complexity" evidence="1">
    <location>
        <begin position="24"/>
        <end position="36"/>
    </location>
</feature>
<name>A0A7J5YVK9_DISMA</name>
<comment type="caution">
    <text evidence="2">The sequence shown here is derived from an EMBL/GenBank/DDBJ whole genome shotgun (WGS) entry which is preliminary data.</text>
</comment>
<organism evidence="2 3">
    <name type="scientific">Dissostichus mawsoni</name>
    <name type="common">Antarctic cod</name>
    <dbReference type="NCBI Taxonomy" id="36200"/>
    <lineage>
        <taxon>Eukaryota</taxon>
        <taxon>Metazoa</taxon>
        <taxon>Chordata</taxon>
        <taxon>Craniata</taxon>
        <taxon>Vertebrata</taxon>
        <taxon>Euteleostomi</taxon>
        <taxon>Actinopterygii</taxon>
        <taxon>Neopterygii</taxon>
        <taxon>Teleostei</taxon>
        <taxon>Neoteleostei</taxon>
        <taxon>Acanthomorphata</taxon>
        <taxon>Eupercaria</taxon>
        <taxon>Perciformes</taxon>
        <taxon>Notothenioidei</taxon>
        <taxon>Nototheniidae</taxon>
        <taxon>Dissostichus</taxon>
    </lineage>
</organism>
<evidence type="ECO:0000313" key="3">
    <source>
        <dbReference type="Proteomes" id="UP000518266"/>
    </source>
</evidence>
<feature type="region of interest" description="Disordered" evidence="1">
    <location>
        <begin position="24"/>
        <end position="47"/>
    </location>
</feature>
<dbReference type="AlphaFoldDB" id="A0A7J5YVK9"/>
<dbReference type="Proteomes" id="UP000518266">
    <property type="component" value="Unassembled WGS sequence"/>
</dbReference>
<protein>
    <submittedName>
        <fullName evidence="2">Uncharacterized protein</fullName>
    </submittedName>
</protein>
<sequence>MITMLAVPVTRTTADRAIPPTARASRLASISLQSSSQRREGFKPTASSGFLPSTCRFLTELPELSPVAAMLRGSTVT</sequence>
<evidence type="ECO:0000256" key="1">
    <source>
        <dbReference type="SAM" id="MobiDB-lite"/>
    </source>
</evidence>